<organism evidence="1 2">
    <name type="scientific">Paraburkholderia rhynchosiae</name>
    <dbReference type="NCBI Taxonomy" id="487049"/>
    <lineage>
        <taxon>Bacteria</taxon>
        <taxon>Pseudomonadati</taxon>
        <taxon>Pseudomonadota</taxon>
        <taxon>Betaproteobacteria</taxon>
        <taxon>Burkholderiales</taxon>
        <taxon>Burkholderiaceae</taxon>
        <taxon>Paraburkholderia</taxon>
    </lineage>
</organism>
<keyword evidence="2" id="KW-1185">Reference proteome</keyword>
<reference evidence="1 2" key="1">
    <citation type="journal article" date="2024" name="Chem. Sci.">
        <title>Discovery of megapolipeptins by genome mining of a Burkholderiales bacteria collection.</title>
        <authorList>
            <person name="Paulo B.S."/>
            <person name="Recchia M.J.J."/>
            <person name="Lee S."/>
            <person name="Fergusson C.H."/>
            <person name="Romanowski S.B."/>
            <person name="Hernandez A."/>
            <person name="Krull N."/>
            <person name="Liu D.Y."/>
            <person name="Cavanagh H."/>
            <person name="Bos A."/>
            <person name="Gray C.A."/>
            <person name="Murphy B.T."/>
            <person name="Linington R.G."/>
            <person name="Eustaquio A.S."/>
        </authorList>
    </citation>
    <scope>NUCLEOTIDE SEQUENCE [LARGE SCALE GENOMIC DNA]</scope>
    <source>
        <strain evidence="1 2">RL18-126-BIB-B</strain>
    </source>
</reference>
<proteinExistence type="predicted"/>
<dbReference type="EMBL" id="JAQQDW010000093">
    <property type="protein sequence ID" value="MFM0107868.1"/>
    <property type="molecule type" value="Genomic_DNA"/>
</dbReference>
<accession>A0ACC7NJW5</accession>
<evidence type="ECO:0000313" key="2">
    <source>
        <dbReference type="Proteomes" id="UP001629235"/>
    </source>
</evidence>
<gene>
    <name evidence="1" type="ORF">PQR01_31555</name>
</gene>
<sequence>MTTRAHWARVVSNQVHYALTSRVVEHESAFVAKANDVALRVWSPLAGGYLRGKYTQGGSGGTGRRTTLNFPPIDPAKADPVVRGLRDIAAELNASPAQVALAWILERREVCSVIAGAPTPDQLTANLDARQIALTQRRPNV</sequence>
<comment type="caution">
    <text evidence="1">The sequence shown here is derived from an EMBL/GenBank/DDBJ whole genome shotgun (WGS) entry which is preliminary data.</text>
</comment>
<name>A0ACC7NJW5_9BURK</name>
<protein>
    <submittedName>
        <fullName evidence="1">Aldo/keto reductase</fullName>
    </submittedName>
</protein>
<evidence type="ECO:0000313" key="1">
    <source>
        <dbReference type="EMBL" id="MFM0107868.1"/>
    </source>
</evidence>
<dbReference type="Proteomes" id="UP001629235">
    <property type="component" value="Unassembled WGS sequence"/>
</dbReference>